<keyword evidence="14 17" id="KW-0472">Membrane</keyword>
<evidence type="ECO:0000256" key="11">
    <source>
        <dbReference type="ARBA" id="ARBA00022824"/>
    </source>
</evidence>
<evidence type="ECO:0000256" key="7">
    <source>
        <dbReference type="ARBA" id="ARBA00022692"/>
    </source>
</evidence>
<name>A0A2Z6R688_9GLOM</name>
<feature type="transmembrane region" description="Helical" evidence="17">
    <location>
        <begin position="238"/>
        <end position="259"/>
    </location>
</feature>
<feature type="domain" description="RING-type" evidence="18">
    <location>
        <begin position="306"/>
        <end position="379"/>
    </location>
</feature>
<evidence type="ECO:0000256" key="5">
    <source>
        <dbReference type="ARBA" id="ARBA00012483"/>
    </source>
</evidence>
<feature type="region of interest" description="Disordered" evidence="16">
    <location>
        <begin position="479"/>
        <end position="548"/>
    </location>
</feature>
<feature type="compositionally biased region" description="Polar residues" evidence="16">
    <location>
        <begin position="494"/>
        <end position="503"/>
    </location>
</feature>
<dbReference type="AlphaFoldDB" id="A0A2Z6R688"/>
<dbReference type="GO" id="GO:0005789">
    <property type="term" value="C:endoplasmic reticulum membrane"/>
    <property type="evidence" value="ECO:0007669"/>
    <property type="project" value="UniProtKB-SubCell"/>
</dbReference>
<evidence type="ECO:0000256" key="2">
    <source>
        <dbReference type="ARBA" id="ARBA00004477"/>
    </source>
</evidence>
<comment type="similarity">
    <text evidence="4">Belongs to the HRD1 family.</text>
</comment>
<dbReference type="Pfam" id="PF13639">
    <property type="entry name" value="zf-RING_2"/>
    <property type="match status" value="1"/>
</dbReference>
<comment type="pathway">
    <text evidence="3">Protein modification; protein ubiquitination.</text>
</comment>
<dbReference type="EMBL" id="BEXD01002335">
    <property type="protein sequence ID" value="GBB97907.1"/>
    <property type="molecule type" value="Genomic_DNA"/>
</dbReference>
<dbReference type="PANTHER" id="PTHR22763:SF184">
    <property type="entry name" value="E3 UBIQUITIN-PROTEIN LIGASE SYNOVIOLIN"/>
    <property type="match status" value="1"/>
</dbReference>
<keyword evidence="20" id="KW-1185">Reference proteome</keyword>
<evidence type="ECO:0000256" key="17">
    <source>
        <dbReference type="SAM" id="Phobius"/>
    </source>
</evidence>
<feature type="region of interest" description="Disordered" evidence="16">
    <location>
        <begin position="679"/>
        <end position="704"/>
    </location>
</feature>
<evidence type="ECO:0000256" key="9">
    <source>
        <dbReference type="ARBA" id="ARBA00022771"/>
    </source>
</evidence>
<evidence type="ECO:0000256" key="16">
    <source>
        <dbReference type="SAM" id="MobiDB-lite"/>
    </source>
</evidence>
<dbReference type="Pfam" id="PF25563">
    <property type="entry name" value="TPR_SYVN1_N"/>
    <property type="match status" value="1"/>
</dbReference>
<dbReference type="GO" id="GO:0008270">
    <property type="term" value="F:zinc ion binding"/>
    <property type="evidence" value="ECO:0007669"/>
    <property type="project" value="UniProtKB-KW"/>
</dbReference>
<feature type="transmembrane region" description="Helical" evidence="17">
    <location>
        <begin position="186"/>
        <end position="208"/>
    </location>
</feature>
<evidence type="ECO:0000256" key="15">
    <source>
        <dbReference type="PROSITE-ProRule" id="PRU00175"/>
    </source>
</evidence>
<dbReference type="Proteomes" id="UP000247702">
    <property type="component" value="Unassembled WGS sequence"/>
</dbReference>
<dbReference type="STRING" id="94130.A0A2Z6R688"/>
<keyword evidence="11" id="KW-0256">Endoplasmic reticulum</keyword>
<reference evidence="19 20" key="1">
    <citation type="submission" date="2017-11" db="EMBL/GenBank/DDBJ databases">
        <title>The genome of Rhizophagus clarus HR1 reveals common genetic basis of auxotrophy among arbuscular mycorrhizal fungi.</title>
        <authorList>
            <person name="Kobayashi Y."/>
        </authorList>
    </citation>
    <scope>NUCLEOTIDE SEQUENCE [LARGE SCALE GENOMIC DNA]</scope>
    <source>
        <strain evidence="19 20">HR1</strain>
    </source>
</reference>
<dbReference type="InterPro" id="IPR057992">
    <property type="entry name" value="TPR_SYVN1_N"/>
</dbReference>
<proteinExistence type="inferred from homology"/>
<keyword evidence="12" id="KW-0862">Zinc</keyword>
<feature type="transmembrane region" description="Helical" evidence="17">
    <location>
        <begin position="59"/>
        <end position="83"/>
    </location>
</feature>
<evidence type="ECO:0000256" key="8">
    <source>
        <dbReference type="ARBA" id="ARBA00022723"/>
    </source>
</evidence>
<feature type="transmembrane region" description="Helical" evidence="17">
    <location>
        <begin position="116"/>
        <end position="134"/>
    </location>
</feature>
<protein>
    <recommendedName>
        <fullName evidence="5">RING-type E3 ubiquitin transferase</fullName>
        <ecNumber evidence="5">2.3.2.27</ecNumber>
    </recommendedName>
</protein>
<dbReference type="InterPro" id="IPR050731">
    <property type="entry name" value="HRD1_E3_ubiq-ligases"/>
</dbReference>
<dbReference type="PANTHER" id="PTHR22763">
    <property type="entry name" value="RING ZINC FINGER PROTEIN"/>
    <property type="match status" value="1"/>
</dbReference>
<dbReference type="InterPro" id="IPR058051">
    <property type="entry name" value="Znf_RING_synoviolin"/>
</dbReference>
<keyword evidence="8" id="KW-0479">Metal-binding</keyword>
<evidence type="ECO:0000256" key="14">
    <source>
        <dbReference type="ARBA" id="ARBA00023136"/>
    </source>
</evidence>
<evidence type="ECO:0000256" key="4">
    <source>
        <dbReference type="ARBA" id="ARBA00010089"/>
    </source>
</evidence>
<comment type="subcellular location">
    <subcellularLocation>
        <location evidence="2">Endoplasmic reticulum membrane</location>
        <topology evidence="2">Multi-pass membrane protein</topology>
    </subcellularLocation>
</comment>
<dbReference type="EC" id="2.3.2.27" evidence="5"/>
<evidence type="ECO:0000259" key="18">
    <source>
        <dbReference type="PROSITE" id="PS50089"/>
    </source>
</evidence>
<dbReference type="PROSITE" id="PS50089">
    <property type="entry name" value="ZF_RING_2"/>
    <property type="match status" value="1"/>
</dbReference>
<keyword evidence="7 17" id="KW-0812">Transmembrane</keyword>
<comment type="catalytic activity">
    <reaction evidence="1">
        <text>S-ubiquitinyl-[E2 ubiquitin-conjugating enzyme]-L-cysteine + [acceptor protein]-L-lysine = [E2 ubiquitin-conjugating enzyme]-L-cysteine + N(6)-ubiquitinyl-[acceptor protein]-L-lysine.</text>
        <dbReference type="EC" id="2.3.2.27"/>
    </reaction>
</comment>
<evidence type="ECO:0000256" key="12">
    <source>
        <dbReference type="ARBA" id="ARBA00022833"/>
    </source>
</evidence>
<feature type="compositionally biased region" description="Basic and acidic residues" evidence="16">
    <location>
        <begin position="330"/>
        <end position="341"/>
    </location>
</feature>
<evidence type="ECO:0000256" key="13">
    <source>
        <dbReference type="ARBA" id="ARBA00022989"/>
    </source>
</evidence>
<feature type="region of interest" description="Disordered" evidence="16">
    <location>
        <begin position="321"/>
        <end position="350"/>
    </location>
</feature>
<feature type="transmembrane region" description="Helical" evidence="17">
    <location>
        <begin position="155"/>
        <end position="174"/>
    </location>
</feature>
<feature type="compositionally biased region" description="Low complexity" evidence="16">
    <location>
        <begin position="479"/>
        <end position="489"/>
    </location>
</feature>
<dbReference type="CDD" id="cd16479">
    <property type="entry name" value="RING-H2_synoviolin"/>
    <property type="match status" value="1"/>
</dbReference>
<comment type="caution">
    <text evidence="19">The sequence shown here is derived from an EMBL/GenBank/DDBJ whole genome shotgun (WGS) entry which is preliminary data.</text>
</comment>
<dbReference type="GO" id="GO:0016567">
    <property type="term" value="P:protein ubiquitination"/>
    <property type="evidence" value="ECO:0007669"/>
    <property type="project" value="UniProtKB-UniPathway"/>
</dbReference>
<dbReference type="SUPFAM" id="SSF57850">
    <property type="entry name" value="RING/U-box"/>
    <property type="match status" value="1"/>
</dbReference>
<dbReference type="GO" id="GO:0061630">
    <property type="term" value="F:ubiquitin protein ligase activity"/>
    <property type="evidence" value="ECO:0007669"/>
    <property type="project" value="UniProtKB-EC"/>
</dbReference>
<keyword evidence="10" id="KW-0833">Ubl conjugation pathway</keyword>
<gene>
    <name evidence="19" type="ORF">RclHR1_00310035</name>
</gene>
<sequence length="704" mass="79883">MYIFIEIKRLHYGRLNLERGHILSRSLANLSRLSRPILLVLLGSADLNQICKSRLPKHILMNMGFFLTIVLGKILQTVFFGSLRAVEIEHLYERAWYAFTETCLAMTIFRDEFNTSFVVTFTILLFLKIFHWLCQDRVEFMEQSPAVPISFHIRMISLMEILGIIDLILASYAINIAMHNEPNMMIMFAFEYSILTATILSTIIKYILNVIDMRREEQWENKSIYVFYLELVTDFIKLIVYLIFFAIILVFYGIALHIIRDLYVTLRSFLQKCGDLIRYRRATRNMNERYPSATNEELERLSDRTCIICREEMIAAAAVNNNANNNNDAEPQRHNNGDRRQGSNNNMGDVPKKLPCGHIFHFHCLRSWLERQQSCPTCRRPVLEQQTPAVQLQQQQRPIQAQAARNGLQGQPQQPQLPQGMPFPNNPGFIANALPGFPTIMWQPAMQGQLHGQLPVAPIPLANLPNMGEQDNDLNQNIQQPLQQPNNSQDTRQDVPQNTQSTDTEGRAATETNEESSSTSNAHSQNNSTRRSNQPVTPRMPWDQLSSSASRTFSNAINFSQSTMQAPPGLIPLFPVLPNNSNSSSSTLEPLTEEQIRLLETNTRAAFEEKIRILQEAQMQIYNVISVLTQAVSAFPSVPITELNTATSSAEENSLINNNEGENNIGNANLTNFTNASEISQNEVKGNKGKGKSVTVTDEEEPYS</sequence>
<evidence type="ECO:0000256" key="1">
    <source>
        <dbReference type="ARBA" id="ARBA00000900"/>
    </source>
</evidence>
<feature type="compositionally biased region" description="Low complexity" evidence="16">
    <location>
        <begin position="389"/>
        <end position="420"/>
    </location>
</feature>
<dbReference type="InterPro" id="IPR013083">
    <property type="entry name" value="Znf_RING/FYVE/PHD"/>
</dbReference>
<evidence type="ECO:0000256" key="6">
    <source>
        <dbReference type="ARBA" id="ARBA00022679"/>
    </source>
</evidence>
<organism evidence="19 20">
    <name type="scientific">Rhizophagus clarus</name>
    <dbReference type="NCBI Taxonomy" id="94130"/>
    <lineage>
        <taxon>Eukaryota</taxon>
        <taxon>Fungi</taxon>
        <taxon>Fungi incertae sedis</taxon>
        <taxon>Mucoromycota</taxon>
        <taxon>Glomeromycotina</taxon>
        <taxon>Glomeromycetes</taxon>
        <taxon>Glomerales</taxon>
        <taxon>Glomeraceae</taxon>
        <taxon>Rhizophagus</taxon>
    </lineage>
</organism>
<feature type="compositionally biased region" description="Low complexity" evidence="16">
    <location>
        <begin position="509"/>
        <end position="529"/>
    </location>
</feature>
<keyword evidence="9 15" id="KW-0863">Zinc-finger</keyword>
<dbReference type="SMART" id="SM00184">
    <property type="entry name" value="RING"/>
    <property type="match status" value="1"/>
</dbReference>
<evidence type="ECO:0000313" key="20">
    <source>
        <dbReference type="Proteomes" id="UP000247702"/>
    </source>
</evidence>
<accession>A0A2Z6R688</accession>
<dbReference type="InterPro" id="IPR001841">
    <property type="entry name" value="Znf_RING"/>
</dbReference>
<evidence type="ECO:0000313" key="19">
    <source>
        <dbReference type="EMBL" id="GBB97907.1"/>
    </source>
</evidence>
<evidence type="ECO:0000256" key="3">
    <source>
        <dbReference type="ARBA" id="ARBA00004906"/>
    </source>
</evidence>
<dbReference type="GO" id="GO:0036503">
    <property type="term" value="P:ERAD pathway"/>
    <property type="evidence" value="ECO:0007669"/>
    <property type="project" value="TreeGrafter"/>
</dbReference>
<dbReference type="UniPathway" id="UPA00143"/>
<dbReference type="Gene3D" id="3.30.40.10">
    <property type="entry name" value="Zinc/RING finger domain, C3HC4 (zinc finger)"/>
    <property type="match status" value="1"/>
</dbReference>
<dbReference type="GO" id="GO:0043161">
    <property type="term" value="P:proteasome-mediated ubiquitin-dependent protein catabolic process"/>
    <property type="evidence" value="ECO:0007669"/>
    <property type="project" value="TreeGrafter"/>
</dbReference>
<feature type="region of interest" description="Disordered" evidence="16">
    <location>
        <begin position="389"/>
        <end position="430"/>
    </location>
</feature>
<evidence type="ECO:0000256" key="10">
    <source>
        <dbReference type="ARBA" id="ARBA00022786"/>
    </source>
</evidence>
<keyword evidence="6" id="KW-0808">Transferase</keyword>
<keyword evidence="13 17" id="KW-1133">Transmembrane helix</keyword>